<proteinExistence type="predicted"/>
<name>A0A8J4GTH4_9CHLO</name>
<dbReference type="EMBL" id="BNCQ01000046">
    <property type="protein sequence ID" value="GIM12998.1"/>
    <property type="molecule type" value="Genomic_DNA"/>
</dbReference>
<dbReference type="AlphaFoldDB" id="A0A8J4GTH4"/>
<accession>A0A8J4GTH4</accession>
<organism evidence="2 3">
    <name type="scientific">Volvox reticuliferus</name>
    <dbReference type="NCBI Taxonomy" id="1737510"/>
    <lineage>
        <taxon>Eukaryota</taxon>
        <taxon>Viridiplantae</taxon>
        <taxon>Chlorophyta</taxon>
        <taxon>core chlorophytes</taxon>
        <taxon>Chlorophyceae</taxon>
        <taxon>CS clade</taxon>
        <taxon>Chlamydomonadales</taxon>
        <taxon>Volvocaceae</taxon>
        <taxon>Volvox</taxon>
    </lineage>
</organism>
<comment type="caution">
    <text evidence="2">The sequence shown here is derived from an EMBL/GenBank/DDBJ whole genome shotgun (WGS) entry which is preliminary data.</text>
</comment>
<evidence type="ECO:0000313" key="3">
    <source>
        <dbReference type="Proteomes" id="UP000722791"/>
    </source>
</evidence>
<feature type="region of interest" description="Disordered" evidence="1">
    <location>
        <begin position="24"/>
        <end position="59"/>
    </location>
</feature>
<evidence type="ECO:0000313" key="2">
    <source>
        <dbReference type="EMBL" id="GIM12998.1"/>
    </source>
</evidence>
<sequence length="181" mass="18872">MNTSLKASLVCMKPRAIDDAARSIWTHGPSDNSPVPYKETDDPVPFESSLLEPPTPAFTGSGGGDAAFAALAAASRAFNARNFSPLRAEADPLPLVDTLDAEAAPLLPLVETTSTSTSSISSPDSSRRFLRAPSSLPVGTGVGTGFWKMPRKLVLTQSEAALPAVIKPPSALPVIPTDPHL</sequence>
<dbReference type="Proteomes" id="UP000722791">
    <property type="component" value="Unassembled WGS sequence"/>
</dbReference>
<reference evidence="2" key="1">
    <citation type="journal article" date="2021" name="Proc. Natl. Acad. Sci. U.S.A.">
        <title>Three genomes in the algal genus Volvox reveal the fate of a haploid sex-determining region after a transition to homothallism.</title>
        <authorList>
            <person name="Yamamoto K."/>
            <person name="Hamaji T."/>
            <person name="Kawai-Toyooka H."/>
            <person name="Matsuzaki R."/>
            <person name="Takahashi F."/>
            <person name="Nishimura Y."/>
            <person name="Kawachi M."/>
            <person name="Noguchi H."/>
            <person name="Minakuchi Y."/>
            <person name="Umen J.G."/>
            <person name="Toyoda A."/>
            <person name="Nozaki H."/>
        </authorList>
    </citation>
    <scope>NUCLEOTIDE SEQUENCE</scope>
    <source>
        <strain evidence="2">NIES-3785</strain>
    </source>
</reference>
<evidence type="ECO:0000256" key="1">
    <source>
        <dbReference type="SAM" id="MobiDB-lite"/>
    </source>
</evidence>
<gene>
    <name evidence="2" type="ORF">Vretimale_16203</name>
</gene>
<protein>
    <submittedName>
        <fullName evidence="2">Uncharacterized protein</fullName>
    </submittedName>
</protein>